<gene>
    <name evidence="2" type="ORF">PV04_10690</name>
</gene>
<reference evidence="2 3" key="1">
    <citation type="submission" date="2015-01" db="EMBL/GenBank/DDBJ databases">
        <title>The Genome Sequence of Capronia semiimmersa CBS27337.</title>
        <authorList>
            <consortium name="The Broad Institute Genomics Platform"/>
            <person name="Cuomo C."/>
            <person name="de Hoog S."/>
            <person name="Gorbushina A."/>
            <person name="Stielow B."/>
            <person name="Teixiera M."/>
            <person name="Abouelleil A."/>
            <person name="Chapman S.B."/>
            <person name="Priest M."/>
            <person name="Young S.K."/>
            <person name="Wortman J."/>
            <person name="Nusbaum C."/>
            <person name="Birren B."/>
        </authorList>
    </citation>
    <scope>NUCLEOTIDE SEQUENCE [LARGE SCALE GENOMIC DNA]</scope>
    <source>
        <strain evidence="2 3">CBS 27337</strain>
    </source>
</reference>
<dbReference type="EMBL" id="KN846963">
    <property type="protein sequence ID" value="KIW62523.1"/>
    <property type="molecule type" value="Genomic_DNA"/>
</dbReference>
<protein>
    <recommendedName>
        <fullName evidence="1">AB hydrolase-1 domain-containing protein</fullName>
    </recommendedName>
</protein>
<dbReference type="Pfam" id="PF12697">
    <property type="entry name" value="Abhydrolase_6"/>
    <property type="match status" value="1"/>
</dbReference>
<dbReference type="SUPFAM" id="SSF53474">
    <property type="entry name" value="alpha/beta-Hydrolases"/>
    <property type="match status" value="1"/>
</dbReference>
<keyword evidence="3" id="KW-1185">Reference proteome</keyword>
<feature type="domain" description="AB hydrolase-1" evidence="1">
    <location>
        <begin position="122"/>
        <end position="380"/>
    </location>
</feature>
<dbReference type="InterPro" id="IPR029058">
    <property type="entry name" value="AB_hydrolase_fold"/>
</dbReference>
<organism evidence="2 3">
    <name type="scientific">Phialophora macrospora</name>
    <dbReference type="NCBI Taxonomy" id="1851006"/>
    <lineage>
        <taxon>Eukaryota</taxon>
        <taxon>Fungi</taxon>
        <taxon>Dikarya</taxon>
        <taxon>Ascomycota</taxon>
        <taxon>Pezizomycotina</taxon>
        <taxon>Eurotiomycetes</taxon>
        <taxon>Chaetothyriomycetidae</taxon>
        <taxon>Chaetothyriales</taxon>
        <taxon>Herpotrichiellaceae</taxon>
        <taxon>Phialophora</taxon>
    </lineage>
</organism>
<sequence>MHVGRSFSLGAMIACGFEAAPGSCICPTANASALQQSYYPPAANCAEFTIPVTFEAENTIFAFPKWDDEYALEDFLALATTRASANFPSIAAGTKTEKVTRQIAASFCTPKHPNGKEKTVILATHGIGQARSHWNSPYRPADYNFVQFAISKGYSVFFYDRLGTGFSEKVSGYENELSTQVALLQSLTDIVKAGDYTPGVGKPAKLVVQGFSFGSYVTHAAIGSKPGIADAVVLTAIGLNTTGVNANGLVRSFVPRIASQQNGLRFGDLDNGYLTWVDKYAQINTYFKRPFYDAPTADFAEANKEAFSIAEFLTILAGNSGSLDASGFTGPVLAIAGIQDYIVCDGFCEGIYDEPASTFYRNAKPFVPYLHPNASHNFNFHHNATGAYGVITDFLDQNLK</sequence>
<dbReference type="AlphaFoldDB" id="A0A0D2F3R5"/>
<dbReference type="Proteomes" id="UP000054266">
    <property type="component" value="Unassembled WGS sequence"/>
</dbReference>
<dbReference type="InterPro" id="IPR000073">
    <property type="entry name" value="AB_hydrolase_1"/>
</dbReference>
<name>A0A0D2F3R5_9EURO</name>
<evidence type="ECO:0000313" key="3">
    <source>
        <dbReference type="Proteomes" id="UP000054266"/>
    </source>
</evidence>
<accession>A0A0D2F3R5</accession>
<proteinExistence type="predicted"/>
<dbReference type="Gene3D" id="3.40.50.1820">
    <property type="entry name" value="alpha/beta hydrolase"/>
    <property type="match status" value="1"/>
</dbReference>
<evidence type="ECO:0000313" key="2">
    <source>
        <dbReference type="EMBL" id="KIW62523.1"/>
    </source>
</evidence>
<dbReference type="HOGENOM" id="CLU_034763_1_0_1"/>
<evidence type="ECO:0000259" key="1">
    <source>
        <dbReference type="Pfam" id="PF12697"/>
    </source>
</evidence>